<gene>
    <name evidence="2" type="ORF">HMPREF1120_01082</name>
</gene>
<dbReference type="OMA" id="SAPKVWT"/>
<feature type="compositionally biased region" description="Polar residues" evidence="1">
    <location>
        <begin position="833"/>
        <end position="844"/>
    </location>
</feature>
<feature type="compositionally biased region" description="Basic and acidic residues" evidence="1">
    <location>
        <begin position="875"/>
        <end position="884"/>
    </location>
</feature>
<dbReference type="VEuPathDB" id="FungiDB:HMPREF1120_01082"/>
<feature type="compositionally biased region" description="Polar residues" evidence="1">
    <location>
        <begin position="237"/>
        <end position="246"/>
    </location>
</feature>
<sequence length="983" mass="107639">MAPDPSAQQGAGDNVPPEAAPGSTQSPLGWADEPMTNPAATSWAPAAGGPSLADNERAYQEAIRLSLQDAKKTPSALKPDVPDDLVFSLNNQLDVLDDQDGDTVIFIGAPPQMPEQSDKEYEYVRAHFERVHVVKSTTLKLMGKHSKFTADDLFGPKSVRVERKLRKLGVLTALERKKGRKFKYHIDLRPADEDEEAIVLLTELTCTKGVLTWHQAAKEYAVSPHLVLGHDSYGVPSLSTDPNDTSTENEKVSGAKDAETQDKDADRPASPVLAPEYSPVRHRAAIERVLHAICGNDPKLDSAPKVWTYFGVAKYLGCAQHERVSGWITAWIYDERNVNFIQSNPEVAYRIGMGIRSPILVQDAFSILVGEKALINVYGEHDPKILSPLVKSVQGRKLELLDDDERNRIDHAAAAFVIRIRGFVNYICKDMGWLRKSRYFAILDDAVGKTPEDVALLDSTKLLVKEYIRSRIYYVLCQDQPVFPELKGHHASSASAVRPVKGMPSNVVYNPLQPPIKWFTKTLWIALQRTDLGVGFENTNNVGTTGAKANVRRLDAFRKLYRINPEDGIRTISREDVLDRVKEVNRVLRRGTPHAQMPARPYNVPGSFDDHPSDQTSGLPSFDRSTEVWDDWSTASPMPHNKWNNYDPSTTPPHHWRPHPGMVNMADITPINPTNLLHQLTDEFAAMCSGILYPTHLFHETGLLPTGLFDNLVCLDTNEFRYLPLWMPEGLDDGTGGVFDECPVPNMDDPDIDSGSNSELAIKTSLYNKGRKQDKGKGRSGYHTNSEDSFSDIASQAISTVGKASKVATDGTETVKSLSTTSTASVGVGGAGPSNTTNVTTAPNHHTYWHSGRTVSHDNVNRPTLSDSDGGAADSDSHSSDSDTQHGVSLLASSSYDLIDFGDAPTATTTTAAASTAAIAATASITTAMATTSLNDQQAQNDGHNDNDDEDKDHDFGNEDNNEGFDENEDYDNDDGTEGGDKA</sequence>
<feature type="region of interest" description="Disordered" evidence="1">
    <location>
        <begin position="233"/>
        <end position="273"/>
    </location>
</feature>
<reference evidence="2" key="1">
    <citation type="submission" date="2011-07" db="EMBL/GenBank/DDBJ databases">
        <title>The Genome Sequence of Exophiala (Wangiella) dermatitidis NIH/UT8656.</title>
        <authorList>
            <consortium name="The Broad Institute Genome Sequencing Platform"/>
            <person name="Cuomo C."/>
            <person name="Wang Z."/>
            <person name="Hunicke-Smith S."/>
            <person name="Szanislo P.J."/>
            <person name="Earl A."/>
            <person name="Young S.K."/>
            <person name="Zeng Q."/>
            <person name="Gargeya S."/>
            <person name="Fitzgerald M."/>
            <person name="Haas B."/>
            <person name="Abouelleil A."/>
            <person name="Alvarado L."/>
            <person name="Arachchi H.M."/>
            <person name="Berlin A."/>
            <person name="Brown A."/>
            <person name="Chapman S.B."/>
            <person name="Chen Z."/>
            <person name="Dunbar C."/>
            <person name="Freedman E."/>
            <person name="Gearin G."/>
            <person name="Gellesch M."/>
            <person name="Goldberg J."/>
            <person name="Griggs A."/>
            <person name="Gujja S."/>
            <person name="Heiman D."/>
            <person name="Howarth C."/>
            <person name="Larson L."/>
            <person name="Lui A."/>
            <person name="MacDonald P.J.P."/>
            <person name="Montmayeur A."/>
            <person name="Murphy C."/>
            <person name="Neiman D."/>
            <person name="Pearson M."/>
            <person name="Priest M."/>
            <person name="Roberts A."/>
            <person name="Saif S."/>
            <person name="Shea T."/>
            <person name="Shenoy N."/>
            <person name="Sisk P."/>
            <person name="Stolte C."/>
            <person name="Sykes S."/>
            <person name="Wortman J."/>
            <person name="Nusbaum C."/>
            <person name="Birren B."/>
        </authorList>
    </citation>
    <scope>NUCLEOTIDE SEQUENCE</scope>
    <source>
        <strain evidence="2">NIH/UT8656</strain>
    </source>
</reference>
<name>H6BLN7_EXODN</name>
<feature type="compositionally biased region" description="Acidic residues" evidence="1">
    <location>
        <begin position="947"/>
        <end position="983"/>
    </location>
</feature>
<dbReference type="RefSeq" id="XP_009153337.1">
    <property type="nucleotide sequence ID" value="XM_009155089.1"/>
</dbReference>
<dbReference type="OrthoDB" id="5371510at2759"/>
<keyword evidence="3" id="KW-1185">Reference proteome</keyword>
<feature type="region of interest" description="Disordered" evidence="1">
    <location>
        <begin position="802"/>
        <end position="886"/>
    </location>
</feature>
<feature type="region of interest" description="Disordered" evidence="1">
    <location>
        <begin position="1"/>
        <end position="53"/>
    </location>
</feature>
<evidence type="ECO:0000313" key="3">
    <source>
        <dbReference type="Proteomes" id="UP000007304"/>
    </source>
</evidence>
<dbReference type="GeneID" id="20305721"/>
<feature type="compositionally biased region" description="Polar residues" evidence="1">
    <location>
        <begin position="811"/>
        <end position="825"/>
    </location>
</feature>
<dbReference type="AlphaFoldDB" id="H6BLN7"/>
<evidence type="ECO:0000256" key="1">
    <source>
        <dbReference type="SAM" id="MobiDB-lite"/>
    </source>
</evidence>
<feature type="region of interest" description="Disordered" evidence="1">
    <location>
        <begin position="932"/>
        <end position="983"/>
    </location>
</feature>
<organism evidence="2 3">
    <name type="scientific">Exophiala dermatitidis (strain ATCC 34100 / CBS 525.76 / NIH/UT8656)</name>
    <name type="common">Black yeast</name>
    <name type="synonym">Wangiella dermatitidis</name>
    <dbReference type="NCBI Taxonomy" id="858893"/>
    <lineage>
        <taxon>Eukaryota</taxon>
        <taxon>Fungi</taxon>
        <taxon>Dikarya</taxon>
        <taxon>Ascomycota</taxon>
        <taxon>Pezizomycotina</taxon>
        <taxon>Eurotiomycetes</taxon>
        <taxon>Chaetothyriomycetidae</taxon>
        <taxon>Chaetothyriales</taxon>
        <taxon>Herpotrichiellaceae</taxon>
        <taxon>Exophiala</taxon>
    </lineage>
</organism>
<feature type="compositionally biased region" description="Polar residues" evidence="1">
    <location>
        <begin position="1"/>
        <end position="11"/>
    </location>
</feature>
<protein>
    <submittedName>
        <fullName evidence="2">Uncharacterized protein</fullName>
    </submittedName>
</protein>
<dbReference type="Proteomes" id="UP000007304">
    <property type="component" value="Unassembled WGS sequence"/>
</dbReference>
<feature type="compositionally biased region" description="Basic and acidic residues" evidence="1">
    <location>
        <begin position="248"/>
        <end position="267"/>
    </location>
</feature>
<dbReference type="eggNOG" id="ENOG502S984">
    <property type="taxonomic scope" value="Eukaryota"/>
</dbReference>
<proteinExistence type="predicted"/>
<dbReference type="EMBL" id="JH226130">
    <property type="protein sequence ID" value="EHY52876.1"/>
    <property type="molecule type" value="Genomic_DNA"/>
</dbReference>
<evidence type="ECO:0000313" key="2">
    <source>
        <dbReference type="EMBL" id="EHY52876.1"/>
    </source>
</evidence>
<feature type="region of interest" description="Disordered" evidence="1">
    <location>
        <begin position="764"/>
        <end position="788"/>
    </location>
</feature>
<accession>H6BLN7</accession>
<dbReference type="HOGENOM" id="CLU_007499_0_0_1"/>
<dbReference type="InParanoid" id="H6BLN7"/>